<evidence type="ECO:0000256" key="13">
    <source>
        <dbReference type="ARBA" id="ARBA00023204"/>
    </source>
</evidence>
<evidence type="ECO:0000256" key="7">
    <source>
        <dbReference type="ARBA" id="ARBA00022763"/>
    </source>
</evidence>
<keyword evidence="11" id="KW-0408">Iron</keyword>
<dbReference type="InterPro" id="IPR006554">
    <property type="entry name" value="Helicase-like_DEXD_c2"/>
</dbReference>
<keyword evidence="12" id="KW-0411">Iron-sulfur</keyword>
<keyword evidence="15" id="KW-0539">Nucleus</keyword>
<comment type="catalytic activity">
    <reaction evidence="17">
        <text>ATP + H2O = ADP + phosphate + H(+)</text>
        <dbReference type="Rhea" id="RHEA:13065"/>
        <dbReference type="ChEBI" id="CHEBI:15377"/>
        <dbReference type="ChEBI" id="CHEBI:15378"/>
        <dbReference type="ChEBI" id="CHEBI:30616"/>
        <dbReference type="ChEBI" id="CHEBI:43474"/>
        <dbReference type="ChEBI" id="CHEBI:456216"/>
        <dbReference type="EC" id="5.6.2.3"/>
    </reaction>
</comment>
<dbReference type="GO" id="GO:0005634">
    <property type="term" value="C:nucleus"/>
    <property type="evidence" value="ECO:0007669"/>
    <property type="project" value="UniProtKB-SubCell"/>
</dbReference>
<evidence type="ECO:0000313" key="20">
    <source>
        <dbReference type="EMBL" id="OAD57952.1"/>
    </source>
</evidence>
<keyword evidence="21" id="KW-1185">Reference proteome</keyword>
<evidence type="ECO:0000256" key="2">
    <source>
        <dbReference type="ARBA" id="ARBA00004123"/>
    </source>
</evidence>
<dbReference type="InterPro" id="IPR013020">
    <property type="entry name" value="Rad3/Chl1-like"/>
</dbReference>
<dbReference type="GO" id="GO:0046872">
    <property type="term" value="F:metal ion binding"/>
    <property type="evidence" value="ECO:0007669"/>
    <property type="project" value="UniProtKB-KW"/>
</dbReference>
<dbReference type="CDD" id="cd18788">
    <property type="entry name" value="SF2_C_XPD"/>
    <property type="match status" value="1"/>
</dbReference>
<dbReference type="OrthoDB" id="19182at2759"/>
<evidence type="ECO:0000256" key="3">
    <source>
        <dbReference type="ARBA" id="ARBA00008792"/>
    </source>
</evidence>
<evidence type="ECO:0000256" key="8">
    <source>
        <dbReference type="ARBA" id="ARBA00022801"/>
    </source>
</evidence>
<dbReference type="InterPro" id="IPR010614">
    <property type="entry name" value="RAD3-like_helicase_DEAD"/>
</dbReference>
<organism evidence="20 21">
    <name type="scientific">Eufriesea mexicana</name>
    <dbReference type="NCBI Taxonomy" id="516756"/>
    <lineage>
        <taxon>Eukaryota</taxon>
        <taxon>Metazoa</taxon>
        <taxon>Ecdysozoa</taxon>
        <taxon>Arthropoda</taxon>
        <taxon>Hexapoda</taxon>
        <taxon>Insecta</taxon>
        <taxon>Pterygota</taxon>
        <taxon>Neoptera</taxon>
        <taxon>Endopterygota</taxon>
        <taxon>Hymenoptera</taxon>
        <taxon>Apocrita</taxon>
        <taxon>Aculeata</taxon>
        <taxon>Apoidea</taxon>
        <taxon>Anthophila</taxon>
        <taxon>Apidae</taxon>
        <taxon>Eufriesea</taxon>
    </lineage>
</organism>
<evidence type="ECO:0000256" key="6">
    <source>
        <dbReference type="ARBA" id="ARBA00022741"/>
    </source>
</evidence>
<keyword evidence="10" id="KW-0067">ATP-binding</keyword>
<protein>
    <recommendedName>
        <fullName evidence="16">DNA 5'-3' helicase</fullName>
        <ecNumber evidence="16">5.6.2.3</ecNumber>
    </recommendedName>
    <alternativeName>
        <fullName evidence="18">DNA 5'-3' helicase FANCJ</fullName>
    </alternativeName>
</protein>
<evidence type="ECO:0000256" key="5">
    <source>
        <dbReference type="ARBA" id="ARBA00022723"/>
    </source>
</evidence>
<reference evidence="20 21" key="1">
    <citation type="submission" date="2015-07" db="EMBL/GenBank/DDBJ databases">
        <title>The genome of Eufriesea mexicana.</title>
        <authorList>
            <person name="Pan H."/>
            <person name="Kapheim K."/>
        </authorList>
    </citation>
    <scope>NUCLEOTIDE SEQUENCE [LARGE SCALE GENOMIC DNA]</scope>
    <source>
        <strain evidence="20">0111107269</strain>
        <tissue evidence="20">Whole body</tissue>
    </source>
</reference>
<evidence type="ECO:0000256" key="12">
    <source>
        <dbReference type="ARBA" id="ARBA00023014"/>
    </source>
</evidence>
<gene>
    <name evidence="20" type="ORF">WN48_00985</name>
</gene>
<keyword evidence="7" id="KW-0227">DNA damage</keyword>
<name>A0A310SLI7_9HYME</name>
<evidence type="ECO:0000256" key="18">
    <source>
        <dbReference type="ARBA" id="ARBA00082714"/>
    </source>
</evidence>
<dbReference type="GO" id="GO:1990918">
    <property type="term" value="P:double-strand break repair involved in meiotic recombination"/>
    <property type="evidence" value="ECO:0007669"/>
    <property type="project" value="TreeGrafter"/>
</dbReference>
<evidence type="ECO:0000256" key="1">
    <source>
        <dbReference type="ARBA" id="ARBA00001966"/>
    </source>
</evidence>
<evidence type="ECO:0000256" key="4">
    <source>
        <dbReference type="ARBA" id="ARBA00022485"/>
    </source>
</evidence>
<dbReference type="GO" id="GO:0003677">
    <property type="term" value="F:DNA binding"/>
    <property type="evidence" value="ECO:0007669"/>
    <property type="project" value="InterPro"/>
</dbReference>
<dbReference type="NCBIfam" id="TIGR00604">
    <property type="entry name" value="rad3"/>
    <property type="match status" value="1"/>
</dbReference>
<evidence type="ECO:0000256" key="14">
    <source>
        <dbReference type="ARBA" id="ARBA00023235"/>
    </source>
</evidence>
<keyword evidence="4" id="KW-0004">4Fe-4S</keyword>
<dbReference type="InterPro" id="IPR006555">
    <property type="entry name" value="ATP-dep_Helicase_C"/>
</dbReference>
<keyword evidence="9" id="KW-0347">Helicase</keyword>
<keyword evidence="13" id="KW-0234">DNA repair</keyword>
<dbReference type="SUPFAM" id="SSF52540">
    <property type="entry name" value="P-loop containing nucleoside triphosphate hydrolases"/>
    <property type="match status" value="1"/>
</dbReference>
<evidence type="ECO:0000256" key="9">
    <source>
        <dbReference type="ARBA" id="ARBA00022806"/>
    </source>
</evidence>
<dbReference type="SMART" id="SM00491">
    <property type="entry name" value="HELICc2"/>
    <property type="match status" value="1"/>
</dbReference>
<dbReference type="InterPro" id="IPR027417">
    <property type="entry name" value="P-loop_NTPase"/>
</dbReference>
<accession>A0A310SLI7</accession>
<keyword evidence="5" id="KW-0479">Metal-binding</keyword>
<dbReference type="EC" id="5.6.2.3" evidence="16"/>
<sequence length="770" mass="87697">MEIDGATSLVFPFSVRAAEEILSAAKNFLNKHGPTTRTEESGDHPGCSGMKCADKLDDCSEYGKFEDKMEEKKSDKVKISKIYYGTRTHKQIEQVVRELQKTCYKNKKMTILSSREHTCIQDSNKNKTELCNELLDPTKVCFHSDSKANQFVIVRGIFLEASSNASSMKFVPRNFLIFLKVFANGCPYNNELNKRNSSFYFTVNKLGPVWDIEDLVAIGRENKWCPYFGARNLMEFADIIFCPYNYIIDPDIRACMQLDLKDQVIILDEAHNIEDICRDVASVSFREDHLSGAANECESITKQRLEDFATYSTLKSYIFKLVEFLKSIPLNKVDYNSDNLSSPYWTGVELLELFNMHELGESTYSTFLVACKAALADVEKEREDNRMLVQKNTKPIISAGTKIIIEHLMFAIRMITSKGHVNDYRACVTESTVKDFKMATDNTWLSAKKFEQRVRTLKLLCMNPGVIFSPLAQNARCIILASGTLTPTASFQSELGTSFVHVLNTGHVIPKEQVYATCVPKGPNGINLRANYQAVNSWTFQDELGQVLLDVCESVPHGILCFFSSYNVMHTQIGRWKNNSIWNKITNVKQVFTEPRYSNDLTAIMNEYREVIENTSDGPREGITGALFLAVFRGKVAEGIDFKDNEARCVVTVGIPYGVRKDPVIDMKIKYNDTNSTKGLLRGSGWYCIQAFRALNQALGRCLRHVHDWGAVLLVDERFLMQENKQYLPKWVKTMWVTENEYNLNENLQKFVARQKAREKKTLTLEMCST</sequence>
<dbReference type="GO" id="GO:0016818">
    <property type="term" value="F:hydrolase activity, acting on acid anhydrides, in phosphorus-containing anhydrides"/>
    <property type="evidence" value="ECO:0007669"/>
    <property type="project" value="InterPro"/>
</dbReference>
<dbReference type="Proteomes" id="UP000250275">
    <property type="component" value="Unassembled WGS sequence"/>
</dbReference>
<dbReference type="SMART" id="SM00488">
    <property type="entry name" value="DEXDc2"/>
    <property type="match status" value="1"/>
</dbReference>
<dbReference type="PANTHER" id="PTHR11472">
    <property type="entry name" value="DNA REPAIR DEAD HELICASE RAD3/XP-D SUBFAMILY MEMBER"/>
    <property type="match status" value="1"/>
</dbReference>
<dbReference type="GO" id="GO:0051539">
    <property type="term" value="F:4 iron, 4 sulfur cluster binding"/>
    <property type="evidence" value="ECO:0007669"/>
    <property type="project" value="UniProtKB-KW"/>
</dbReference>
<comment type="cofactor">
    <cofactor evidence="1">
        <name>[4Fe-4S] cluster</name>
        <dbReference type="ChEBI" id="CHEBI:49883"/>
    </cofactor>
</comment>
<dbReference type="Gene3D" id="3.40.50.300">
    <property type="entry name" value="P-loop containing nucleotide triphosphate hydrolases"/>
    <property type="match status" value="2"/>
</dbReference>
<evidence type="ECO:0000256" key="15">
    <source>
        <dbReference type="ARBA" id="ARBA00023242"/>
    </source>
</evidence>
<keyword evidence="14" id="KW-0413">Isomerase</keyword>
<proteinExistence type="inferred from homology"/>
<dbReference type="GO" id="GO:0006289">
    <property type="term" value="P:nucleotide-excision repair"/>
    <property type="evidence" value="ECO:0007669"/>
    <property type="project" value="TreeGrafter"/>
</dbReference>
<dbReference type="GO" id="GO:0005524">
    <property type="term" value="F:ATP binding"/>
    <property type="evidence" value="ECO:0007669"/>
    <property type="project" value="UniProtKB-KW"/>
</dbReference>
<evidence type="ECO:0000259" key="19">
    <source>
        <dbReference type="PROSITE" id="PS51193"/>
    </source>
</evidence>
<evidence type="ECO:0000313" key="21">
    <source>
        <dbReference type="Proteomes" id="UP000250275"/>
    </source>
</evidence>
<dbReference type="AlphaFoldDB" id="A0A310SLI7"/>
<dbReference type="GO" id="GO:0043139">
    <property type="term" value="F:5'-3' DNA helicase activity"/>
    <property type="evidence" value="ECO:0007669"/>
    <property type="project" value="UniProtKB-EC"/>
</dbReference>
<feature type="domain" description="Helicase ATP-binding" evidence="19">
    <location>
        <begin position="1"/>
        <end position="335"/>
    </location>
</feature>
<dbReference type="InterPro" id="IPR045028">
    <property type="entry name" value="DinG/Rad3-like"/>
</dbReference>
<evidence type="ECO:0000256" key="16">
    <source>
        <dbReference type="ARBA" id="ARBA00044969"/>
    </source>
</evidence>
<keyword evidence="6" id="KW-0547">Nucleotide-binding</keyword>
<keyword evidence="8" id="KW-0378">Hydrolase</keyword>
<dbReference type="Pfam" id="PF06733">
    <property type="entry name" value="DEAD_2"/>
    <property type="match status" value="1"/>
</dbReference>
<evidence type="ECO:0000256" key="10">
    <source>
        <dbReference type="ARBA" id="ARBA00022840"/>
    </source>
</evidence>
<dbReference type="PANTHER" id="PTHR11472:SF47">
    <property type="entry name" value="FANCONI ANEMIA GROUP J PROTEIN"/>
    <property type="match status" value="1"/>
</dbReference>
<dbReference type="Pfam" id="PF13307">
    <property type="entry name" value="Helicase_C_2"/>
    <property type="match status" value="1"/>
</dbReference>
<dbReference type="InterPro" id="IPR014013">
    <property type="entry name" value="Helic_SF1/SF2_ATP-bd_DinG/Rad3"/>
</dbReference>
<dbReference type="EMBL" id="KQ761246">
    <property type="protein sequence ID" value="OAD57952.1"/>
    <property type="molecule type" value="Genomic_DNA"/>
</dbReference>
<comment type="similarity">
    <text evidence="3">Belongs to the DEAD box helicase family. DEAH subfamily.</text>
</comment>
<evidence type="ECO:0000256" key="11">
    <source>
        <dbReference type="ARBA" id="ARBA00023004"/>
    </source>
</evidence>
<evidence type="ECO:0000256" key="17">
    <source>
        <dbReference type="ARBA" id="ARBA00048954"/>
    </source>
</evidence>
<dbReference type="FunFam" id="3.40.50.300:FF:000731">
    <property type="entry name" value="Fanconi anemia group J protein homolog"/>
    <property type="match status" value="1"/>
</dbReference>
<comment type="subcellular location">
    <subcellularLocation>
        <location evidence="2">Nucleus</location>
    </subcellularLocation>
</comment>
<dbReference type="PROSITE" id="PS51193">
    <property type="entry name" value="HELICASE_ATP_BIND_2"/>
    <property type="match status" value="1"/>
</dbReference>